<dbReference type="EMBL" id="FNBA01000006">
    <property type="protein sequence ID" value="SDF12179.1"/>
    <property type="molecule type" value="Genomic_DNA"/>
</dbReference>
<keyword evidence="2" id="KW-1185">Reference proteome</keyword>
<evidence type="ECO:0000313" key="2">
    <source>
        <dbReference type="Proteomes" id="UP000199321"/>
    </source>
</evidence>
<dbReference type="STRING" id="227084.SAMN05421855_10613"/>
<name>A0A1G7IIQ5_9FLAO</name>
<organism evidence="1 2">
    <name type="scientific">Ulvibacter litoralis</name>
    <dbReference type="NCBI Taxonomy" id="227084"/>
    <lineage>
        <taxon>Bacteria</taxon>
        <taxon>Pseudomonadati</taxon>
        <taxon>Bacteroidota</taxon>
        <taxon>Flavobacteriia</taxon>
        <taxon>Flavobacteriales</taxon>
        <taxon>Flavobacteriaceae</taxon>
        <taxon>Ulvibacter</taxon>
    </lineage>
</organism>
<protein>
    <recommendedName>
        <fullName evidence="3">Transposase</fullName>
    </recommendedName>
</protein>
<evidence type="ECO:0008006" key="3">
    <source>
        <dbReference type="Google" id="ProtNLM"/>
    </source>
</evidence>
<evidence type="ECO:0000313" key="1">
    <source>
        <dbReference type="EMBL" id="SDF12179.1"/>
    </source>
</evidence>
<sequence length="51" mass="5953">MSIGLASIAKVCGCFDLKRDAYYKYQRRETKRKLFEDQITHIVKKIDASLT</sequence>
<gene>
    <name evidence="1" type="ORF">SAMN05421855_10613</name>
</gene>
<dbReference type="RefSeq" id="WP_175445465.1">
    <property type="nucleotide sequence ID" value="NZ_BMWO01000006.1"/>
</dbReference>
<reference evidence="1 2" key="1">
    <citation type="submission" date="2016-10" db="EMBL/GenBank/DDBJ databases">
        <authorList>
            <person name="de Groot N.N."/>
        </authorList>
    </citation>
    <scope>NUCLEOTIDE SEQUENCE [LARGE SCALE GENOMIC DNA]</scope>
    <source>
        <strain evidence="1 2">DSM 16195</strain>
    </source>
</reference>
<dbReference type="AlphaFoldDB" id="A0A1G7IIQ5"/>
<dbReference type="Proteomes" id="UP000199321">
    <property type="component" value="Unassembled WGS sequence"/>
</dbReference>
<accession>A0A1G7IIQ5</accession>
<proteinExistence type="predicted"/>